<evidence type="ECO:0000256" key="16">
    <source>
        <dbReference type="ARBA" id="ARBA00022917"/>
    </source>
</evidence>
<dbReference type="SUPFAM" id="SSF55681">
    <property type="entry name" value="Class II aaRS and biotin synthetases"/>
    <property type="match status" value="1"/>
</dbReference>
<dbReference type="GO" id="GO:0015966">
    <property type="term" value="P:diadenosine tetraphosphate biosynthetic process"/>
    <property type="evidence" value="ECO:0007669"/>
    <property type="project" value="TreeGrafter"/>
</dbReference>
<evidence type="ECO:0000256" key="10">
    <source>
        <dbReference type="ARBA" id="ARBA00022525"/>
    </source>
</evidence>
<evidence type="ECO:0000256" key="9">
    <source>
        <dbReference type="ARBA" id="ARBA00022490"/>
    </source>
</evidence>
<reference evidence="27" key="2">
    <citation type="submission" date="2025-09" db="UniProtKB">
        <authorList>
            <consortium name="Ensembl"/>
        </authorList>
    </citation>
    <scope>IDENTIFICATION</scope>
</reference>
<feature type="compositionally biased region" description="Polar residues" evidence="25">
    <location>
        <begin position="41"/>
        <end position="52"/>
    </location>
</feature>
<dbReference type="GO" id="GO:0005634">
    <property type="term" value="C:nucleus"/>
    <property type="evidence" value="ECO:0007669"/>
    <property type="project" value="UniProtKB-SubCell"/>
</dbReference>
<dbReference type="CDD" id="cd00775">
    <property type="entry name" value="LysRS_core"/>
    <property type="match status" value="1"/>
</dbReference>
<keyword evidence="12" id="KW-0436">Ligase</keyword>
<evidence type="ECO:0000256" key="11">
    <source>
        <dbReference type="ARBA" id="ARBA00022553"/>
    </source>
</evidence>
<accession>S4RVJ0</accession>
<dbReference type="CDD" id="cd04322">
    <property type="entry name" value="LysRS_N"/>
    <property type="match status" value="1"/>
</dbReference>
<dbReference type="HAMAP" id="MF_00252">
    <property type="entry name" value="Lys_tRNA_synth_class2"/>
    <property type="match status" value="1"/>
</dbReference>
<evidence type="ECO:0000256" key="12">
    <source>
        <dbReference type="ARBA" id="ARBA00022598"/>
    </source>
</evidence>
<keyword evidence="20" id="KW-0539">Nucleus</keyword>
<evidence type="ECO:0000256" key="1">
    <source>
        <dbReference type="ARBA" id="ARBA00004123"/>
    </source>
</evidence>
<keyword evidence="8" id="KW-1003">Cell membrane</keyword>
<dbReference type="GO" id="GO:0002276">
    <property type="term" value="P:basophil activation involved in immune response"/>
    <property type="evidence" value="ECO:0007669"/>
    <property type="project" value="TreeGrafter"/>
</dbReference>
<dbReference type="FunFam" id="3.30.930.10:FF:000029">
    <property type="entry name" value="Lysine--tRNA ligase"/>
    <property type="match status" value="1"/>
</dbReference>
<dbReference type="GO" id="GO:0005524">
    <property type="term" value="F:ATP binding"/>
    <property type="evidence" value="ECO:0007669"/>
    <property type="project" value="UniProtKB-KW"/>
</dbReference>
<sequence length="622" mass="69961">MLSRAVGGLFSGRSGEAAWAVWRVCAGQRLSCTMAPHTSGGISKTRFFSSPRSELKRRQKAAQKAAEKEAKAREVAEKQPAEGHGKADGAASCLQEDEEILDPNQYYKIRTQAVQNMQASGDDPYPHKFQVDLSLTEFVERYSNLQPGDHLTDISLAVAGRLHAKRASGAKLLFYDLRGEGVKLQVMANATFYKTEKDFFLTNNKLRRGDVVGVRGNPGKTKKGELSIVPSEMVLLSPCLHMLPHLHFGLKDKETRYRQRYLDLILNDYVRQKFIVRAKIINYVRHFLDSLGFLEVETPMMNIIAGGAAARPFITHHNDLNMDLYMRIAPELYLKMLVVGGMDRVYEIGRQFRNEGIDLTHNPEFTTCEFYMAYADYNDLMEITEKLLSARVMHITGGFKIVLHPDGPEGEGVEVDFTPPFRRLSLIGDLERVLDTKLPAADTLSTEEARLAVDKLCVEKGVECPAPRTMARLLDKLVGEFLEVTCVNPTFICDHPQIMSPLAKWHRKVKGLTERFELFVMKKEVVNAYTELNDPLRQRQLFEEQANAKAAGDDEAMLIDETFCTALEYGLPPTAGWGMGIDRLTMFLTNSNNIKEVLLFPAMKPEEHKKESPAAAEPALQQ</sequence>
<name>S4RVJ0_PETMA</name>
<dbReference type="InterPro" id="IPR034762">
    <property type="entry name" value="Lys-tRNA-ligase_II_bac/euk"/>
</dbReference>
<dbReference type="GO" id="GO:0005829">
    <property type="term" value="C:cytosol"/>
    <property type="evidence" value="ECO:0007669"/>
    <property type="project" value="UniProtKB-SubCell"/>
</dbReference>
<keyword evidence="13" id="KW-0808">Transferase</keyword>
<dbReference type="PROSITE" id="PS50862">
    <property type="entry name" value="AA_TRNA_LIGASE_II"/>
    <property type="match status" value="1"/>
</dbReference>
<dbReference type="AlphaFoldDB" id="S4RVJ0"/>
<evidence type="ECO:0000256" key="2">
    <source>
        <dbReference type="ARBA" id="ARBA00004202"/>
    </source>
</evidence>
<dbReference type="Ensembl" id="ENSPMAT00000009270.1">
    <property type="protein sequence ID" value="ENSPMAP00000009230.1"/>
    <property type="gene ID" value="ENSPMAG00000008360.1"/>
</dbReference>
<evidence type="ECO:0000256" key="20">
    <source>
        <dbReference type="ARBA" id="ARBA00023242"/>
    </source>
</evidence>
<feature type="region of interest" description="Disordered" evidence="25">
    <location>
        <begin position="41"/>
        <end position="90"/>
    </location>
</feature>
<evidence type="ECO:0000256" key="8">
    <source>
        <dbReference type="ARBA" id="ARBA00022475"/>
    </source>
</evidence>
<dbReference type="GO" id="GO:0017101">
    <property type="term" value="C:aminoacyl-tRNA synthetase multienzyme complex"/>
    <property type="evidence" value="ECO:0007669"/>
    <property type="project" value="TreeGrafter"/>
</dbReference>
<dbReference type="GeneTree" id="ENSGT01030000234618"/>
<dbReference type="GO" id="GO:0005739">
    <property type="term" value="C:mitochondrion"/>
    <property type="evidence" value="ECO:0007669"/>
    <property type="project" value="TreeGrafter"/>
</dbReference>
<dbReference type="InterPro" id="IPR045864">
    <property type="entry name" value="aa-tRNA-synth_II/BPL/LPL"/>
</dbReference>
<evidence type="ECO:0000256" key="25">
    <source>
        <dbReference type="SAM" id="MobiDB-lite"/>
    </source>
</evidence>
<evidence type="ECO:0000256" key="22">
    <source>
        <dbReference type="ARBA" id="ARBA00048573"/>
    </source>
</evidence>
<dbReference type="InterPro" id="IPR018149">
    <property type="entry name" value="Lys-tRNA-synth_II_C"/>
</dbReference>
<keyword evidence="14" id="KW-0547">Nucleotide-binding</keyword>
<dbReference type="InterPro" id="IPR012340">
    <property type="entry name" value="NA-bd_OB-fold"/>
</dbReference>
<dbReference type="GO" id="GO:0003877">
    <property type="term" value="F:ATP:ADP adenylyltransferase activity"/>
    <property type="evidence" value="ECO:0007669"/>
    <property type="project" value="TreeGrafter"/>
</dbReference>
<organism evidence="27">
    <name type="scientific">Petromyzon marinus</name>
    <name type="common">Sea lamprey</name>
    <dbReference type="NCBI Taxonomy" id="7757"/>
    <lineage>
        <taxon>Eukaryota</taxon>
        <taxon>Metazoa</taxon>
        <taxon>Chordata</taxon>
        <taxon>Craniata</taxon>
        <taxon>Vertebrata</taxon>
        <taxon>Cyclostomata</taxon>
        <taxon>Hyperoartia</taxon>
        <taxon>Petromyzontiformes</taxon>
        <taxon>Petromyzontidae</taxon>
        <taxon>Petromyzon</taxon>
    </lineage>
</organism>
<dbReference type="InterPro" id="IPR002313">
    <property type="entry name" value="Lys-tRNA-ligase_II"/>
</dbReference>
<comment type="subcellular location">
    <subcellularLocation>
        <location evidence="2">Cell membrane</location>
        <topology evidence="2">Peripheral membrane protein</topology>
    </subcellularLocation>
    <subcellularLocation>
        <location evidence="3">Cytoplasm</location>
        <location evidence="3">Cytosol</location>
    </subcellularLocation>
    <subcellularLocation>
        <location evidence="1">Nucleus</location>
    </subcellularLocation>
    <subcellularLocation>
        <location evidence="4">Secreted</location>
    </subcellularLocation>
</comment>
<evidence type="ECO:0000256" key="5">
    <source>
        <dbReference type="ARBA" id="ARBA00008226"/>
    </source>
</evidence>
<comment type="catalytic activity">
    <reaction evidence="22 24">
        <text>tRNA(Lys) + L-lysine + ATP = L-lysyl-tRNA(Lys) + AMP + diphosphate</text>
        <dbReference type="Rhea" id="RHEA:20792"/>
        <dbReference type="Rhea" id="RHEA-COMP:9696"/>
        <dbReference type="Rhea" id="RHEA-COMP:9697"/>
        <dbReference type="ChEBI" id="CHEBI:30616"/>
        <dbReference type="ChEBI" id="CHEBI:32551"/>
        <dbReference type="ChEBI" id="CHEBI:33019"/>
        <dbReference type="ChEBI" id="CHEBI:78442"/>
        <dbReference type="ChEBI" id="CHEBI:78529"/>
        <dbReference type="ChEBI" id="CHEBI:456215"/>
        <dbReference type="EC" id="6.1.1.6"/>
    </reaction>
</comment>
<reference evidence="27" key="1">
    <citation type="submission" date="2025-08" db="UniProtKB">
        <authorList>
            <consortium name="Ensembl"/>
        </authorList>
    </citation>
    <scope>IDENTIFICATION</scope>
</reference>
<dbReference type="HOGENOM" id="CLU_008255_6_0_1"/>
<keyword evidence="17" id="KW-0007">Acetylation</keyword>
<evidence type="ECO:0000256" key="21">
    <source>
        <dbReference type="ARBA" id="ARBA00030563"/>
    </source>
</evidence>
<evidence type="ECO:0000256" key="19">
    <source>
        <dbReference type="ARBA" id="ARBA00023146"/>
    </source>
</evidence>
<dbReference type="GO" id="GO:0043032">
    <property type="term" value="P:positive regulation of macrophage activation"/>
    <property type="evidence" value="ECO:0007669"/>
    <property type="project" value="TreeGrafter"/>
</dbReference>
<dbReference type="PANTHER" id="PTHR42918">
    <property type="entry name" value="LYSYL-TRNA SYNTHETASE"/>
    <property type="match status" value="1"/>
</dbReference>
<protein>
    <recommendedName>
        <fullName evidence="7 24">Lysine--tRNA ligase</fullName>
        <ecNumber evidence="6 24">6.1.1.6</ecNumber>
    </recommendedName>
    <alternativeName>
        <fullName evidence="21 24">Lysyl-tRNA synthetase</fullName>
    </alternativeName>
</protein>
<keyword evidence="9" id="KW-0963">Cytoplasm</keyword>
<evidence type="ECO:0000313" key="27">
    <source>
        <dbReference type="Ensembl" id="ENSPMAP00000009230.1"/>
    </source>
</evidence>
<dbReference type="SUPFAM" id="SSF50249">
    <property type="entry name" value="Nucleic acid-binding proteins"/>
    <property type="match status" value="1"/>
</dbReference>
<dbReference type="InterPro" id="IPR006195">
    <property type="entry name" value="aa-tRNA-synth_II"/>
</dbReference>
<dbReference type="Gene3D" id="3.30.930.10">
    <property type="entry name" value="Bira Bifunctional Protein, Domain 2"/>
    <property type="match status" value="1"/>
</dbReference>
<dbReference type="InterPro" id="IPR004365">
    <property type="entry name" value="NA-bd_OB_tRNA"/>
</dbReference>
<evidence type="ECO:0000256" key="15">
    <source>
        <dbReference type="ARBA" id="ARBA00022840"/>
    </source>
</evidence>
<evidence type="ECO:0000256" key="18">
    <source>
        <dbReference type="ARBA" id="ARBA00023136"/>
    </source>
</evidence>
<dbReference type="GO" id="GO:0005615">
    <property type="term" value="C:extracellular space"/>
    <property type="evidence" value="ECO:0007669"/>
    <property type="project" value="TreeGrafter"/>
</dbReference>
<keyword evidence="19" id="KW-0030">Aminoacyl-tRNA synthetase</keyword>
<comment type="function">
    <text evidence="23">Catalyzes the specific attachment of an amino acid to its cognate tRNA in a 2 step reaction: the amino acid (AA) is first activated by ATP to form AA-AMP and then transferred to the acceptor end of the tRNA. When secreted, acts as a signaling molecule that induces immune response through the activation of monocyte/macrophages. Catalyzes the synthesis of the signaling molecule diadenosine tetraphosphate (Ap4A), and thereby mediates disruption of the complex between HINT1 and MITF and the concomitant activation of MITF transcriptional activity.</text>
</comment>
<evidence type="ECO:0000256" key="13">
    <source>
        <dbReference type="ARBA" id="ARBA00022679"/>
    </source>
</evidence>
<dbReference type="InterPro" id="IPR004364">
    <property type="entry name" value="Aa-tRNA-synt_II"/>
</dbReference>
<dbReference type="NCBIfam" id="TIGR00499">
    <property type="entry name" value="lysS_bact"/>
    <property type="match status" value="1"/>
</dbReference>
<dbReference type="GO" id="GO:0000049">
    <property type="term" value="F:tRNA binding"/>
    <property type="evidence" value="ECO:0007669"/>
    <property type="project" value="TreeGrafter"/>
</dbReference>
<feature type="domain" description="Aminoacyl-transfer RNA synthetases class-II family profile" evidence="26">
    <location>
        <begin position="244"/>
        <end position="605"/>
    </location>
</feature>
<evidence type="ECO:0000256" key="23">
    <source>
        <dbReference type="ARBA" id="ARBA00059215"/>
    </source>
</evidence>
<dbReference type="Pfam" id="PF00152">
    <property type="entry name" value="tRNA-synt_2"/>
    <property type="match status" value="1"/>
</dbReference>
<dbReference type="Pfam" id="PF01336">
    <property type="entry name" value="tRNA_anti-codon"/>
    <property type="match status" value="1"/>
</dbReference>
<dbReference type="PIRSF" id="PIRSF039101">
    <property type="entry name" value="LysRS2"/>
    <property type="match status" value="1"/>
</dbReference>
<comment type="similarity">
    <text evidence="5">Belongs to the class-II aminoacyl-tRNA synthetase family.</text>
</comment>
<dbReference type="PRINTS" id="PR00982">
    <property type="entry name" value="TRNASYNTHLYS"/>
</dbReference>
<dbReference type="STRING" id="7757.ENSPMAP00000009230"/>
<evidence type="ECO:0000259" key="26">
    <source>
        <dbReference type="PROSITE" id="PS50862"/>
    </source>
</evidence>
<keyword evidence="18" id="KW-0472">Membrane</keyword>
<dbReference type="InterPro" id="IPR044136">
    <property type="entry name" value="Lys-tRNA-ligase_II_N"/>
</dbReference>
<dbReference type="OMA" id="DFRNEGM"/>
<evidence type="ECO:0000256" key="4">
    <source>
        <dbReference type="ARBA" id="ARBA00004613"/>
    </source>
</evidence>
<dbReference type="NCBIfam" id="NF001756">
    <property type="entry name" value="PRK00484.1"/>
    <property type="match status" value="1"/>
</dbReference>
<dbReference type="GO" id="GO:0006430">
    <property type="term" value="P:lysyl-tRNA aminoacylation"/>
    <property type="evidence" value="ECO:0007669"/>
    <property type="project" value="InterPro"/>
</dbReference>
<dbReference type="PANTHER" id="PTHR42918:SF9">
    <property type="entry name" value="LYSINE--TRNA LIGASE"/>
    <property type="match status" value="1"/>
</dbReference>
<keyword evidence="15" id="KW-0067">ATP-binding</keyword>
<keyword evidence="16" id="KW-0648">Protein biosynthesis</keyword>
<proteinExistence type="inferred from homology"/>
<keyword evidence="10" id="KW-0964">Secreted</keyword>
<dbReference type="GO" id="GO:0004824">
    <property type="term" value="F:lysine-tRNA ligase activity"/>
    <property type="evidence" value="ECO:0007669"/>
    <property type="project" value="UniProtKB-EC"/>
</dbReference>
<dbReference type="EC" id="6.1.1.6" evidence="6 24"/>
<feature type="compositionally biased region" description="Basic and acidic residues" evidence="25">
    <location>
        <begin position="65"/>
        <end position="87"/>
    </location>
</feature>
<evidence type="ECO:0000256" key="14">
    <source>
        <dbReference type="ARBA" id="ARBA00022741"/>
    </source>
</evidence>
<evidence type="ECO:0000256" key="3">
    <source>
        <dbReference type="ARBA" id="ARBA00004514"/>
    </source>
</evidence>
<keyword evidence="11" id="KW-0597">Phosphoprotein</keyword>
<evidence type="ECO:0000256" key="17">
    <source>
        <dbReference type="ARBA" id="ARBA00022990"/>
    </source>
</evidence>
<evidence type="ECO:0000256" key="6">
    <source>
        <dbReference type="ARBA" id="ARBA00013166"/>
    </source>
</evidence>
<evidence type="ECO:0000256" key="7">
    <source>
        <dbReference type="ARBA" id="ARBA00015745"/>
    </source>
</evidence>
<dbReference type="Gene3D" id="2.40.50.140">
    <property type="entry name" value="Nucleic acid-binding proteins"/>
    <property type="match status" value="1"/>
</dbReference>
<dbReference type="FunFam" id="2.40.50.140:FF:000050">
    <property type="entry name" value="Lysine--tRNA ligase"/>
    <property type="match status" value="1"/>
</dbReference>
<evidence type="ECO:0000256" key="24">
    <source>
        <dbReference type="RuleBase" id="RU003748"/>
    </source>
</evidence>
<dbReference type="GO" id="GO:0005886">
    <property type="term" value="C:plasma membrane"/>
    <property type="evidence" value="ECO:0007669"/>
    <property type="project" value="UniProtKB-SubCell"/>
</dbReference>